<dbReference type="Pfam" id="PF26639">
    <property type="entry name" value="Het-6_barrel"/>
    <property type="match status" value="1"/>
</dbReference>
<dbReference type="EMBL" id="FJOG01000034">
    <property type="protein sequence ID" value="CZR65971.1"/>
    <property type="molecule type" value="Genomic_DNA"/>
</dbReference>
<dbReference type="Pfam" id="PF06985">
    <property type="entry name" value="HET"/>
    <property type="match status" value="1"/>
</dbReference>
<feature type="region of interest" description="Disordered" evidence="1">
    <location>
        <begin position="467"/>
        <end position="499"/>
    </location>
</feature>
<evidence type="ECO:0000313" key="3">
    <source>
        <dbReference type="EMBL" id="CZR65971.1"/>
    </source>
</evidence>
<evidence type="ECO:0000313" key="4">
    <source>
        <dbReference type="Proteomes" id="UP000184330"/>
    </source>
</evidence>
<proteinExistence type="predicted"/>
<dbReference type="OrthoDB" id="3553147at2759"/>
<dbReference type="STRING" id="576137.A0A1L7XLN3"/>
<evidence type="ECO:0000256" key="1">
    <source>
        <dbReference type="SAM" id="MobiDB-lite"/>
    </source>
</evidence>
<organism evidence="3 4">
    <name type="scientific">Phialocephala subalpina</name>
    <dbReference type="NCBI Taxonomy" id="576137"/>
    <lineage>
        <taxon>Eukaryota</taxon>
        <taxon>Fungi</taxon>
        <taxon>Dikarya</taxon>
        <taxon>Ascomycota</taxon>
        <taxon>Pezizomycotina</taxon>
        <taxon>Leotiomycetes</taxon>
        <taxon>Helotiales</taxon>
        <taxon>Mollisiaceae</taxon>
        <taxon>Phialocephala</taxon>
        <taxon>Phialocephala fortinii species complex</taxon>
    </lineage>
</organism>
<keyword evidence="4" id="KW-1185">Reference proteome</keyword>
<dbReference type="PANTHER" id="PTHR24148">
    <property type="entry name" value="ANKYRIN REPEAT DOMAIN-CONTAINING PROTEIN 39 HOMOLOG-RELATED"/>
    <property type="match status" value="1"/>
</dbReference>
<dbReference type="InterPro" id="IPR052895">
    <property type="entry name" value="HetReg/Transcr_Mod"/>
</dbReference>
<dbReference type="InterPro" id="IPR010730">
    <property type="entry name" value="HET"/>
</dbReference>
<dbReference type="AlphaFoldDB" id="A0A1L7XLN3"/>
<accession>A0A1L7XLN3</accession>
<feature type="compositionally biased region" description="Polar residues" evidence="1">
    <location>
        <begin position="24"/>
        <end position="35"/>
    </location>
</feature>
<feature type="compositionally biased region" description="Basic and acidic residues" evidence="1">
    <location>
        <begin position="486"/>
        <end position="497"/>
    </location>
</feature>
<reference evidence="3 4" key="1">
    <citation type="submission" date="2016-03" db="EMBL/GenBank/DDBJ databases">
        <authorList>
            <person name="Ploux O."/>
        </authorList>
    </citation>
    <scope>NUCLEOTIDE SEQUENCE [LARGE SCALE GENOMIC DNA]</scope>
    <source>
        <strain evidence="3 4">UAMH 11012</strain>
    </source>
</reference>
<feature type="region of interest" description="Disordered" evidence="1">
    <location>
        <begin position="299"/>
        <end position="336"/>
    </location>
</feature>
<name>A0A1L7XLN3_9HELO</name>
<gene>
    <name evidence="3" type="ORF">PAC_15871</name>
</gene>
<evidence type="ECO:0000259" key="2">
    <source>
        <dbReference type="Pfam" id="PF06985"/>
    </source>
</evidence>
<sequence length="881" mass="100180">MAEPPVSPPKEESRVPEPDDDPSTVLTTASAQSPQEEQDGLEFQIALDALATGNTEPLKLHLARIQGLDPSLVSIRSSPWNADDEARPGSKLTYVGEMDQVGEPDGGVENLGARKEKKWRRVELDVPDELFTYQPLEVEKREIRLLRLGPPDGEGIIRSLEMQSFPLNEVPKFYALSYVWGQPDLIMPLPVNGRRIMITQNLFKAIQTTFNRYVDVWLWADGICINQEDLVERGSQVGLMGSIYGEASLVVAHTGHHRYAVQKVGDEENFTDVTEMDGDELMRGMRSMRLDEMERVDESALKSGSLEETGKHDEYEGLEEEHGLEEEKNPALPEPGVSQSAISLMNYLSRIWSSDDDYALKDDEEWRKRNLPDTSEGNAEIWLKLFSIWSEDWFYRSWVTQEAVLGKKVVLLIDDTACSLDFVMKFWERARKRDMPEILKHGPLADEYSRIMHLSPVTAMNVLRDSTHPQPETLTLGDEEPPAQEAETKTETGSEGHAKHRPGLLRLLSLFRMNLASDPRDKVYSFLGLAKGDELAKSIAPDYSETNTTTKLYRNVAVRFVENGRGPELLQYSGLDHSIPELPSWAPDWSHQTRSTIPADLYNCSGPSTPRMSVSPTDPNKLLIRGAIVDRIKWNGMAWRYYSHDRKQEKFAPFKEAPERMFPPFSDEDSRCLIRTMALQGGAEHCSKFGNNKSLEDAMARTLCMDRTWRGERTNSDTSFLESFEAFQRLYGEGPGESLPEDKKVYWSGIFAWIWDFNEQEEGELRKKSWPFEVAFQEAHKGRRFCATREGYLCTAPYNTERGDRVVLFEGFKIPFILRREDEDWKIVGDCYVHGIMDGELVIPVQDGEAKPDEVMKDANGDLFALRTSAGFAEFHEFSIV</sequence>
<dbReference type="PANTHER" id="PTHR24148:SF73">
    <property type="entry name" value="HET DOMAIN PROTEIN (AFU_ORTHOLOGUE AFUA_8G01020)"/>
    <property type="match status" value="1"/>
</dbReference>
<feature type="domain" description="Heterokaryon incompatibility" evidence="2">
    <location>
        <begin position="173"/>
        <end position="261"/>
    </location>
</feature>
<protein>
    <recommendedName>
        <fullName evidence="2">Heterokaryon incompatibility domain-containing protein</fullName>
    </recommendedName>
</protein>
<dbReference type="Proteomes" id="UP000184330">
    <property type="component" value="Unassembled WGS sequence"/>
</dbReference>
<feature type="region of interest" description="Disordered" evidence="1">
    <location>
        <begin position="1"/>
        <end position="40"/>
    </location>
</feature>